<keyword evidence="3" id="KW-1185">Reference proteome</keyword>
<dbReference type="InterPro" id="IPR037523">
    <property type="entry name" value="VOC_core"/>
</dbReference>
<name>A0ABW0ZSN6_9ACTN</name>
<evidence type="ECO:0000313" key="3">
    <source>
        <dbReference type="Proteomes" id="UP001596074"/>
    </source>
</evidence>
<organism evidence="2 3">
    <name type="scientific">Actinomadura rugatobispora</name>
    <dbReference type="NCBI Taxonomy" id="1994"/>
    <lineage>
        <taxon>Bacteria</taxon>
        <taxon>Bacillati</taxon>
        <taxon>Actinomycetota</taxon>
        <taxon>Actinomycetes</taxon>
        <taxon>Streptosporangiales</taxon>
        <taxon>Thermomonosporaceae</taxon>
        <taxon>Actinomadura</taxon>
    </lineage>
</organism>
<dbReference type="PROSITE" id="PS51819">
    <property type="entry name" value="VOC"/>
    <property type="match status" value="1"/>
</dbReference>
<dbReference type="InterPro" id="IPR029068">
    <property type="entry name" value="Glyas_Bleomycin-R_OHBP_Dase"/>
</dbReference>
<proteinExistence type="predicted"/>
<dbReference type="Gene3D" id="3.10.180.10">
    <property type="entry name" value="2,3-Dihydroxybiphenyl 1,2-Dioxygenase, domain 1"/>
    <property type="match status" value="2"/>
</dbReference>
<accession>A0ABW0ZSN6</accession>
<dbReference type="Proteomes" id="UP001596074">
    <property type="component" value="Unassembled WGS sequence"/>
</dbReference>
<dbReference type="PANTHER" id="PTHR33993:SF14">
    <property type="entry name" value="GB|AAF24581.1"/>
    <property type="match status" value="1"/>
</dbReference>
<feature type="domain" description="VOC" evidence="1">
    <location>
        <begin position="142"/>
        <end position="257"/>
    </location>
</feature>
<dbReference type="EMBL" id="JBHSON010000013">
    <property type="protein sequence ID" value="MFC5746299.1"/>
    <property type="molecule type" value="Genomic_DNA"/>
</dbReference>
<sequence length="271" mass="29097">MPEITSFEPGAPVGVELSSPNVEASKRFYRGLFGWGSYIIADRRLGDHTLFTHDASSALDVAGLVALADDSSAPFWTCFFGLDDLVAAMAATREAGGYVHLEPTPVVNMGRMVLADDDQGAGIGFWQAYTHPGAGMLGDPNSMCWMELVCRDVAAAGRFYGRVLGWNEPVEFEGVTGSPSYLWRKDGRSVASVVRTDLPDGVPAQWIPYFAVADCDATAAEAVRQGGSVTGPCTETSHGRYVRLQDPTAAPLVIIQRHPDQHSVIGWTAES</sequence>
<evidence type="ECO:0000259" key="1">
    <source>
        <dbReference type="PROSITE" id="PS51819"/>
    </source>
</evidence>
<dbReference type="PANTHER" id="PTHR33993">
    <property type="entry name" value="GLYOXALASE-RELATED"/>
    <property type="match status" value="1"/>
</dbReference>
<dbReference type="InterPro" id="IPR052164">
    <property type="entry name" value="Anthracycline_SecMetBiosynth"/>
</dbReference>
<protein>
    <submittedName>
        <fullName evidence="2">VOC family protein</fullName>
    </submittedName>
</protein>
<dbReference type="SUPFAM" id="SSF54593">
    <property type="entry name" value="Glyoxalase/Bleomycin resistance protein/Dihydroxybiphenyl dioxygenase"/>
    <property type="match status" value="2"/>
</dbReference>
<evidence type="ECO:0000313" key="2">
    <source>
        <dbReference type="EMBL" id="MFC5746299.1"/>
    </source>
</evidence>
<dbReference type="CDD" id="cd07247">
    <property type="entry name" value="SgaA_N_like"/>
    <property type="match status" value="2"/>
</dbReference>
<comment type="caution">
    <text evidence="2">The sequence shown here is derived from an EMBL/GenBank/DDBJ whole genome shotgun (WGS) entry which is preliminary data.</text>
</comment>
<dbReference type="RefSeq" id="WP_378281922.1">
    <property type="nucleotide sequence ID" value="NZ_JBHSON010000013.1"/>
</dbReference>
<reference evidence="3" key="1">
    <citation type="journal article" date="2019" name="Int. J. Syst. Evol. Microbiol.">
        <title>The Global Catalogue of Microorganisms (GCM) 10K type strain sequencing project: providing services to taxonomists for standard genome sequencing and annotation.</title>
        <authorList>
            <consortium name="The Broad Institute Genomics Platform"/>
            <consortium name="The Broad Institute Genome Sequencing Center for Infectious Disease"/>
            <person name="Wu L."/>
            <person name="Ma J."/>
        </authorList>
    </citation>
    <scope>NUCLEOTIDE SEQUENCE [LARGE SCALE GENOMIC DNA]</scope>
    <source>
        <strain evidence="3">KCTC 42087</strain>
    </source>
</reference>
<dbReference type="Pfam" id="PF00903">
    <property type="entry name" value="Glyoxalase"/>
    <property type="match status" value="2"/>
</dbReference>
<dbReference type="InterPro" id="IPR004360">
    <property type="entry name" value="Glyas_Fos-R_dOase_dom"/>
</dbReference>
<gene>
    <name evidence="2" type="ORF">ACFPZN_11820</name>
</gene>